<feature type="region of interest" description="Disordered" evidence="1">
    <location>
        <begin position="124"/>
        <end position="153"/>
    </location>
</feature>
<proteinExistence type="predicted"/>
<accession>A0A821SHF9</accession>
<dbReference type="Proteomes" id="UP000663880">
    <property type="component" value="Unassembled WGS sequence"/>
</dbReference>
<protein>
    <submittedName>
        <fullName evidence="2">Uncharacterized protein</fullName>
    </submittedName>
</protein>
<evidence type="ECO:0000256" key="1">
    <source>
        <dbReference type="SAM" id="MobiDB-lite"/>
    </source>
</evidence>
<name>A0A821SHF9_9NEOP</name>
<sequence>MGKLPYYTESDETEDTSSSADNVKKKKRSSILKYSGGSLRKKKCKLHSKSEPDETEYKSKSNQGIAHKLRGILKHTEHESTASDDEESASSRVFSCRDRCLVGRVPRPAGSKPGRGGGVAIVVRKNISNLQPQKSTSSTKKRRTKRLLRKQSY</sequence>
<feature type="compositionally biased region" description="Basic residues" evidence="1">
    <location>
        <begin position="139"/>
        <end position="153"/>
    </location>
</feature>
<keyword evidence="3" id="KW-1185">Reference proteome</keyword>
<evidence type="ECO:0000313" key="2">
    <source>
        <dbReference type="EMBL" id="CAF4858729.1"/>
    </source>
</evidence>
<evidence type="ECO:0000313" key="3">
    <source>
        <dbReference type="Proteomes" id="UP000663880"/>
    </source>
</evidence>
<organism evidence="2 3">
    <name type="scientific">Pieris macdunnoughi</name>
    <dbReference type="NCBI Taxonomy" id="345717"/>
    <lineage>
        <taxon>Eukaryota</taxon>
        <taxon>Metazoa</taxon>
        <taxon>Ecdysozoa</taxon>
        <taxon>Arthropoda</taxon>
        <taxon>Hexapoda</taxon>
        <taxon>Insecta</taxon>
        <taxon>Pterygota</taxon>
        <taxon>Neoptera</taxon>
        <taxon>Endopterygota</taxon>
        <taxon>Lepidoptera</taxon>
        <taxon>Glossata</taxon>
        <taxon>Ditrysia</taxon>
        <taxon>Papilionoidea</taxon>
        <taxon>Pieridae</taxon>
        <taxon>Pierinae</taxon>
        <taxon>Pieris</taxon>
    </lineage>
</organism>
<feature type="compositionally biased region" description="Basic and acidic residues" evidence="1">
    <location>
        <begin position="48"/>
        <end position="59"/>
    </location>
</feature>
<dbReference type="AlphaFoldDB" id="A0A821SHF9"/>
<reference evidence="2" key="1">
    <citation type="submission" date="2021-02" db="EMBL/GenBank/DDBJ databases">
        <authorList>
            <person name="Steward A R."/>
        </authorList>
    </citation>
    <scope>NUCLEOTIDE SEQUENCE</scope>
</reference>
<dbReference type="OrthoDB" id="6925713at2759"/>
<comment type="caution">
    <text evidence="2">The sequence shown here is derived from an EMBL/GenBank/DDBJ whole genome shotgun (WGS) entry which is preliminary data.</text>
</comment>
<gene>
    <name evidence="2" type="ORF">PMACD_LOCUS7719</name>
</gene>
<dbReference type="EMBL" id="CAJOBZ010000019">
    <property type="protein sequence ID" value="CAF4858729.1"/>
    <property type="molecule type" value="Genomic_DNA"/>
</dbReference>
<feature type="region of interest" description="Disordered" evidence="1">
    <location>
        <begin position="1"/>
        <end position="93"/>
    </location>
</feature>